<dbReference type="Proteomes" id="UP000504617">
    <property type="component" value="Unplaced"/>
</dbReference>
<organism evidence="1 2">
    <name type="scientific">Thamnophis sirtalis</name>
    <dbReference type="NCBI Taxonomy" id="35019"/>
    <lineage>
        <taxon>Eukaryota</taxon>
        <taxon>Metazoa</taxon>
        <taxon>Chordata</taxon>
        <taxon>Craniata</taxon>
        <taxon>Vertebrata</taxon>
        <taxon>Euteleostomi</taxon>
        <taxon>Lepidosauria</taxon>
        <taxon>Squamata</taxon>
        <taxon>Bifurcata</taxon>
        <taxon>Unidentata</taxon>
        <taxon>Episquamata</taxon>
        <taxon>Toxicofera</taxon>
        <taxon>Serpentes</taxon>
        <taxon>Colubroidea</taxon>
        <taxon>Colubridae</taxon>
        <taxon>Natricinae</taxon>
        <taxon>Thamnophis</taxon>
    </lineage>
</organism>
<dbReference type="OrthoDB" id="118550at2759"/>
<reference evidence="2" key="1">
    <citation type="submission" date="2025-08" db="UniProtKB">
        <authorList>
            <consortium name="RefSeq"/>
        </authorList>
    </citation>
    <scope>IDENTIFICATION</scope>
    <source>
        <tissue evidence="2">Skeletal muscle</tissue>
    </source>
</reference>
<dbReference type="KEGG" id="tsr:106553515"/>
<dbReference type="AlphaFoldDB" id="A0A6I9YU47"/>
<keyword evidence="1" id="KW-1185">Reference proteome</keyword>
<name>A0A6I9YU47_9SAUR</name>
<dbReference type="RefSeq" id="XP_013927509.1">
    <property type="nucleotide sequence ID" value="XM_014072034.1"/>
</dbReference>
<protein>
    <submittedName>
        <fullName evidence="2">Mis18-binding protein 1-like</fullName>
    </submittedName>
</protein>
<dbReference type="GeneID" id="106553515"/>
<accession>A0A6I9YU47</accession>
<evidence type="ECO:0000313" key="1">
    <source>
        <dbReference type="Proteomes" id="UP000504617"/>
    </source>
</evidence>
<proteinExistence type="predicted"/>
<gene>
    <name evidence="2" type="primary">LOC106553515</name>
</gene>
<sequence length="290" mass="32331">MSLKAVSLQSIPGGTPLKDFVKFQGNCTLKSAKIPPSMVLSCHNVCSGQETKGIEVFQSTLISSNAHIQEFFDISEIKASEGMLGRISSCQKTKHMSRSAVQKRKACEPLSHESPAKIFSRMKQKAALVKEKNKPPEAKLLDTKHTADYTPERQPAFLPSSEKIPIVEDKQKTKVDEDFLEESHVKTVSVTDFTAVNKTTCTTVISPLLLESPNKFFSRFSKKKDVIYLNEWGIRVINDNTAVCLEGIRSMSLSLTSGIHTIRVLQQIQVAHEVTYSRFLYLIIGKDKAL</sequence>
<evidence type="ECO:0000313" key="2">
    <source>
        <dbReference type="RefSeq" id="XP_013927509.1"/>
    </source>
</evidence>